<evidence type="ECO:0000256" key="1">
    <source>
        <dbReference type="ARBA" id="ARBA00004398"/>
    </source>
</evidence>
<dbReference type="EMBL" id="UYJE01007465">
    <property type="protein sequence ID" value="VDI55111.1"/>
    <property type="molecule type" value="Genomic_DNA"/>
</dbReference>
<evidence type="ECO:0000256" key="7">
    <source>
        <dbReference type="ARBA" id="ARBA00022737"/>
    </source>
</evidence>
<dbReference type="GO" id="GO:0030672">
    <property type="term" value="C:synaptic vesicle membrane"/>
    <property type="evidence" value="ECO:0007669"/>
    <property type="project" value="TreeGrafter"/>
</dbReference>
<dbReference type="SUPFAM" id="SSF56059">
    <property type="entry name" value="Glutathione synthetase ATP-binding domain-like"/>
    <property type="match status" value="1"/>
</dbReference>
<dbReference type="PANTHER" id="PTHR10841:SF17">
    <property type="entry name" value="SYNAPSIN"/>
    <property type="match status" value="1"/>
</dbReference>
<evidence type="ECO:0000256" key="5">
    <source>
        <dbReference type="ARBA" id="ARBA00022481"/>
    </source>
</evidence>
<evidence type="ECO:0000256" key="18">
    <source>
        <dbReference type="PROSITE-ProRule" id="PRU00409"/>
    </source>
</evidence>
<dbReference type="Pfam" id="PF10581">
    <property type="entry name" value="Synapsin_N"/>
    <property type="match status" value="1"/>
</dbReference>
<dbReference type="FunFam" id="3.30.470.20:FF:000011">
    <property type="entry name" value="Synapsin I"/>
    <property type="match status" value="1"/>
</dbReference>
<dbReference type="PANTHER" id="PTHR10841">
    <property type="entry name" value="SYNAPSIN"/>
    <property type="match status" value="1"/>
</dbReference>
<evidence type="ECO:0000256" key="4">
    <source>
        <dbReference type="ARBA" id="ARBA00017852"/>
    </source>
</evidence>
<keyword evidence="8" id="KW-0770">Synapse</keyword>
<keyword evidence="5" id="KW-0488">Methylation</keyword>
<evidence type="ECO:0000256" key="16">
    <source>
        <dbReference type="ARBA" id="ARBA00046960"/>
    </source>
</evidence>
<name>A0A8B6FTM4_MYTGA</name>
<reference evidence="21" key="1">
    <citation type="submission" date="2018-11" db="EMBL/GenBank/DDBJ databases">
        <authorList>
            <person name="Alioto T."/>
            <person name="Alioto T."/>
        </authorList>
    </citation>
    <scope>NUCLEOTIDE SEQUENCE</scope>
</reference>
<protein>
    <recommendedName>
        <fullName evidence="4">Synapsin-1</fullName>
    </recommendedName>
    <alternativeName>
        <fullName evidence="14">Synapsin I</fullName>
    </alternativeName>
</protein>
<dbReference type="GO" id="GO:0003779">
    <property type="term" value="F:actin binding"/>
    <property type="evidence" value="ECO:0007669"/>
    <property type="project" value="UniProtKB-KW"/>
</dbReference>
<dbReference type="Gene3D" id="3.30.470.20">
    <property type="entry name" value="ATP-grasp fold, B domain"/>
    <property type="match status" value="1"/>
</dbReference>
<comment type="subunit">
    <text evidence="16">Homodimer. Can form oligomers with SYN2. Interacts with CAPON. Forms a ternary complex with NOS1. Isoform Ib interacts with PRNP.</text>
</comment>
<dbReference type="GO" id="GO:0005524">
    <property type="term" value="F:ATP binding"/>
    <property type="evidence" value="ECO:0007669"/>
    <property type="project" value="UniProtKB-UniRule"/>
</dbReference>
<keyword evidence="7" id="KW-0677">Repeat</keyword>
<dbReference type="GO" id="GO:0046872">
    <property type="term" value="F:metal ion binding"/>
    <property type="evidence" value="ECO:0007669"/>
    <property type="project" value="InterPro"/>
</dbReference>
<dbReference type="InterPro" id="IPR019736">
    <property type="entry name" value="Synapsin_P_site"/>
</dbReference>
<dbReference type="Proteomes" id="UP000596742">
    <property type="component" value="Unassembled WGS sequence"/>
</dbReference>
<proteinExistence type="inferred from homology"/>
<feature type="region of interest" description="Disordered" evidence="19">
    <location>
        <begin position="26"/>
        <end position="58"/>
    </location>
</feature>
<dbReference type="FunFam" id="3.40.50.20:FF:000008">
    <property type="entry name" value="Synapsin III"/>
    <property type="match status" value="1"/>
</dbReference>
<keyword evidence="11" id="KW-0009">Actin-binding</keyword>
<keyword evidence="22" id="KW-1185">Reference proteome</keyword>
<dbReference type="PRINTS" id="PR01368">
    <property type="entry name" value="SYNAPSIN"/>
</dbReference>
<keyword evidence="18" id="KW-0547">Nucleotide-binding</keyword>
<evidence type="ECO:0000256" key="17">
    <source>
        <dbReference type="ARBA" id="ARBA00060129"/>
    </source>
</evidence>
<evidence type="ECO:0000256" key="19">
    <source>
        <dbReference type="SAM" id="MobiDB-lite"/>
    </source>
</evidence>
<keyword evidence="9" id="KW-0333">Golgi apparatus</keyword>
<evidence type="ECO:0000256" key="9">
    <source>
        <dbReference type="ARBA" id="ARBA00023034"/>
    </source>
</evidence>
<dbReference type="Gene3D" id="3.30.1490.20">
    <property type="entry name" value="ATP-grasp fold, A domain"/>
    <property type="match status" value="1"/>
</dbReference>
<dbReference type="Pfam" id="PF02750">
    <property type="entry name" value="Synapsin_C"/>
    <property type="match status" value="1"/>
</dbReference>
<dbReference type="OrthoDB" id="10249572at2759"/>
<keyword evidence="12" id="KW-0966">Cell projection</keyword>
<comment type="similarity">
    <text evidence="3">Belongs to the synapsin family.</text>
</comment>
<dbReference type="SUPFAM" id="SSF52440">
    <property type="entry name" value="PreATP-grasp domain"/>
    <property type="match status" value="1"/>
</dbReference>
<evidence type="ECO:0000256" key="13">
    <source>
        <dbReference type="ARBA" id="ARBA00023329"/>
    </source>
</evidence>
<dbReference type="GO" id="GO:0005794">
    <property type="term" value="C:Golgi apparatus"/>
    <property type="evidence" value="ECO:0007669"/>
    <property type="project" value="UniProtKB-SubCell"/>
</dbReference>
<dbReference type="InterPro" id="IPR013815">
    <property type="entry name" value="ATP_grasp_subdomain_1"/>
</dbReference>
<feature type="region of interest" description="Disordered" evidence="19">
    <location>
        <begin position="384"/>
        <end position="519"/>
    </location>
</feature>
<evidence type="ECO:0000256" key="11">
    <source>
        <dbReference type="ARBA" id="ARBA00023203"/>
    </source>
</evidence>
<organism evidence="21 22">
    <name type="scientific">Mytilus galloprovincialis</name>
    <name type="common">Mediterranean mussel</name>
    <dbReference type="NCBI Taxonomy" id="29158"/>
    <lineage>
        <taxon>Eukaryota</taxon>
        <taxon>Metazoa</taxon>
        <taxon>Spiralia</taxon>
        <taxon>Lophotrochozoa</taxon>
        <taxon>Mollusca</taxon>
        <taxon>Bivalvia</taxon>
        <taxon>Autobranchia</taxon>
        <taxon>Pteriomorphia</taxon>
        <taxon>Mytilida</taxon>
        <taxon>Mytiloidea</taxon>
        <taxon>Mytilidae</taxon>
        <taxon>Mytilinae</taxon>
        <taxon>Mytilus</taxon>
    </lineage>
</organism>
<feature type="compositionally biased region" description="Low complexity" evidence="19">
    <location>
        <begin position="404"/>
        <end position="459"/>
    </location>
</feature>
<evidence type="ECO:0000313" key="22">
    <source>
        <dbReference type="Proteomes" id="UP000596742"/>
    </source>
</evidence>
<evidence type="ECO:0000256" key="3">
    <source>
        <dbReference type="ARBA" id="ARBA00008243"/>
    </source>
</evidence>
<keyword evidence="18" id="KW-0067">ATP-binding</keyword>
<feature type="domain" description="ATP-grasp" evidence="20">
    <location>
        <begin position="188"/>
        <end position="367"/>
    </location>
</feature>
<dbReference type="FunFam" id="3.30.1490.20:FF:000008">
    <property type="entry name" value="Synapsin I"/>
    <property type="match status" value="1"/>
</dbReference>
<keyword evidence="10" id="KW-0325">Glycoprotein</keyword>
<feature type="compositionally biased region" description="Pro residues" evidence="19">
    <location>
        <begin position="394"/>
        <end position="403"/>
    </location>
</feature>
<sequence length="533" mass="59839">MNFLRRRFSSGDLQGELREENSSILTFKKGPSPSAPSSPSKTLNATQGIPRAGPVQNSKPAYNKDRCKILLVVDDQHTDWSKYFRGRKIFGDWDIRVEQAEFKEINLASYSDTGTMVDIQVTRSGTKVVRSFKPDFLLIRQYVRDASEDWRSILIGFQYGDIPSINSLHSIYNFQDRPWVLAQLVKLQKKLGKENFPLIEQAYYPNHREMLITPKFPVVVKVGHAHAGAGKVRVSNHYDFQDIAGVVAVTGTYSTTEAYIDTLYDIHIQKIGPHYKAYMRKSISGNWKANTGSAMLEQIAMNEKFKLWVDECSQLFGGLDIMSVEAVQGKDGKEYIIEVNDSSMNLLGESQEEDRRNIGELVITRMQQCLQPVQTISRTISLHYGMNGSKNEPVNPPARPPQPQQGQPIPQQSHGQQRPQQGQPIPRQQSQQGNVQGQQHQPSAQMQRQTSQTQQSSSQGHPVQHGAPVNQRPQHPQQRQQQQQNRTDGGPPGARPPPIGVGAPTLGKSTDFPEGEDTMKNLRKTFAGIFGDM</sequence>
<keyword evidence="13" id="KW-0968">Cytoplasmic vesicle</keyword>
<evidence type="ECO:0000256" key="8">
    <source>
        <dbReference type="ARBA" id="ARBA00023018"/>
    </source>
</evidence>
<evidence type="ECO:0000313" key="21">
    <source>
        <dbReference type="EMBL" id="VDI55111.1"/>
    </source>
</evidence>
<evidence type="ECO:0000256" key="2">
    <source>
        <dbReference type="ARBA" id="ARBA00004555"/>
    </source>
</evidence>
<evidence type="ECO:0000256" key="14">
    <source>
        <dbReference type="ARBA" id="ARBA00029646"/>
    </source>
</evidence>
<accession>A0A8B6FTM4</accession>
<dbReference type="GO" id="GO:0007269">
    <property type="term" value="P:neurotransmitter secretion"/>
    <property type="evidence" value="ECO:0007669"/>
    <property type="project" value="InterPro"/>
</dbReference>
<dbReference type="InterPro" id="IPR011761">
    <property type="entry name" value="ATP-grasp"/>
</dbReference>
<evidence type="ECO:0000256" key="15">
    <source>
        <dbReference type="ARBA" id="ARBA00034106"/>
    </source>
</evidence>
<dbReference type="Gene3D" id="3.40.50.20">
    <property type="match status" value="1"/>
</dbReference>
<evidence type="ECO:0000256" key="12">
    <source>
        <dbReference type="ARBA" id="ARBA00023273"/>
    </source>
</evidence>
<dbReference type="InterPro" id="IPR016185">
    <property type="entry name" value="PreATP-grasp_dom_sf"/>
</dbReference>
<dbReference type="Pfam" id="PF02078">
    <property type="entry name" value="Synapsin"/>
    <property type="match status" value="1"/>
</dbReference>
<keyword evidence="6" id="KW-0597">Phosphoprotein</keyword>
<comment type="subcellular location">
    <subcellularLocation>
        <location evidence="1">Cytoplasmic vesicle</location>
        <location evidence="1">Secretory vesicle</location>
    </subcellularLocation>
    <subcellularLocation>
        <location evidence="2">Golgi apparatus</location>
    </subcellularLocation>
    <subcellularLocation>
        <location evidence="15">Presynapse</location>
    </subcellularLocation>
</comment>
<dbReference type="InterPro" id="IPR020898">
    <property type="entry name" value="Synapsin_ATP-bd_dom"/>
</dbReference>
<evidence type="ECO:0000259" key="20">
    <source>
        <dbReference type="PROSITE" id="PS50975"/>
    </source>
</evidence>
<dbReference type="PROSITE" id="PS50975">
    <property type="entry name" value="ATP_GRASP"/>
    <property type="match status" value="1"/>
</dbReference>
<dbReference type="InterPro" id="IPR001359">
    <property type="entry name" value="Synapsin"/>
</dbReference>
<feature type="compositionally biased region" description="Low complexity" evidence="19">
    <location>
        <begin position="31"/>
        <end position="40"/>
    </location>
</feature>
<dbReference type="AlphaFoldDB" id="A0A8B6FTM4"/>
<feature type="compositionally biased region" description="Low complexity" evidence="19">
    <location>
        <begin position="471"/>
        <end position="484"/>
    </location>
</feature>
<dbReference type="InterPro" id="IPR020897">
    <property type="entry name" value="Synapsin_pre-ATP-grasp_dom"/>
</dbReference>
<evidence type="ECO:0000256" key="10">
    <source>
        <dbReference type="ARBA" id="ARBA00023180"/>
    </source>
</evidence>
<comment type="function">
    <text evidence="17">Neuronal phosphoprotein that coats synaptic vesicles, and binds to the cytoskeleton. Acts as a regulator of synaptic vesicles trafficking, involved in the control of neurotransmitter release at the pre-synaptic terminal. Also involved in the regulation of axon outgrowth and synaptogenesis. The complex formed with NOS1 and CAPON proteins is necessary for specific nitric-oxid functions at a presynaptic level.</text>
</comment>
<comment type="caution">
    <text evidence="21">The sequence shown here is derived from an EMBL/GenBank/DDBJ whole genome shotgun (WGS) entry which is preliminary data.</text>
</comment>
<gene>
    <name evidence="21" type="ORF">MGAL_10B034370</name>
</gene>
<evidence type="ECO:0000256" key="6">
    <source>
        <dbReference type="ARBA" id="ARBA00022553"/>
    </source>
</evidence>